<dbReference type="Gene3D" id="2.60.120.1440">
    <property type="match status" value="1"/>
</dbReference>
<organism evidence="3 4">
    <name type="scientific">Leptospira idonii</name>
    <dbReference type="NCBI Taxonomy" id="1193500"/>
    <lineage>
        <taxon>Bacteria</taxon>
        <taxon>Pseudomonadati</taxon>
        <taxon>Spirochaetota</taxon>
        <taxon>Spirochaetia</taxon>
        <taxon>Leptospirales</taxon>
        <taxon>Leptospiraceae</taxon>
        <taxon>Leptospira</taxon>
    </lineage>
</organism>
<dbReference type="Pfam" id="PF04773">
    <property type="entry name" value="FecR"/>
    <property type="match status" value="1"/>
</dbReference>
<feature type="region of interest" description="Disordered" evidence="1">
    <location>
        <begin position="283"/>
        <end position="345"/>
    </location>
</feature>
<accession>A0A4R9LZG8</accession>
<feature type="region of interest" description="Disordered" evidence="1">
    <location>
        <begin position="184"/>
        <end position="226"/>
    </location>
</feature>
<comment type="caution">
    <text evidence="3">The sequence shown here is derived from an EMBL/GenBank/DDBJ whole genome shotgun (WGS) entry which is preliminary data.</text>
</comment>
<dbReference type="PANTHER" id="PTHR38731">
    <property type="entry name" value="LIPL45-RELATED LIPOPROTEIN-RELATED"/>
    <property type="match status" value="1"/>
</dbReference>
<keyword evidence="4" id="KW-1185">Reference proteome</keyword>
<dbReference type="EMBL" id="RQHW01000028">
    <property type="protein sequence ID" value="TGN19760.1"/>
    <property type="molecule type" value="Genomic_DNA"/>
</dbReference>
<evidence type="ECO:0000256" key="1">
    <source>
        <dbReference type="SAM" id="MobiDB-lite"/>
    </source>
</evidence>
<evidence type="ECO:0000259" key="2">
    <source>
        <dbReference type="Pfam" id="PF04773"/>
    </source>
</evidence>
<dbReference type="PANTHER" id="PTHR38731:SF1">
    <property type="entry name" value="FECR PROTEIN DOMAIN-CONTAINING PROTEIN"/>
    <property type="match status" value="1"/>
</dbReference>
<evidence type="ECO:0000313" key="3">
    <source>
        <dbReference type="EMBL" id="TGN19760.1"/>
    </source>
</evidence>
<dbReference type="AlphaFoldDB" id="A0A4R9LZG8"/>
<protein>
    <recommendedName>
        <fullName evidence="2">FecR protein domain-containing protein</fullName>
    </recommendedName>
</protein>
<gene>
    <name evidence="3" type="ORF">EHS15_08280</name>
</gene>
<feature type="compositionally biased region" description="Basic and acidic residues" evidence="1">
    <location>
        <begin position="312"/>
        <end position="325"/>
    </location>
</feature>
<reference evidence="3" key="1">
    <citation type="journal article" date="2019" name="PLoS Negl. Trop. Dis.">
        <title>Revisiting the worldwide diversity of Leptospira species in the environment.</title>
        <authorList>
            <person name="Vincent A.T."/>
            <person name="Schiettekatte O."/>
            <person name="Bourhy P."/>
            <person name="Veyrier F.J."/>
            <person name="Picardeau M."/>
        </authorList>
    </citation>
    <scope>NUCLEOTIDE SEQUENCE [LARGE SCALE GENOMIC DNA]</scope>
    <source>
        <strain evidence="3">201300427</strain>
    </source>
</reference>
<dbReference type="OrthoDB" id="343969at2"/>
<dbReference type="Proteomes" id="UP000298058">
    <property type="component" value="Unassembled WGS sequence"/>
</dbReference>
<feature type="domain" description="FecR protein" evidence="2">
    <location>
        <begin position="82"/>
        <end position="182"/>
    </location>
</feature>
<feature type="compositionally biased region" description="Basic and acidic residues" evidence="1">
    <location>
        <begin position="283"/>
        <end position="298"/>
    </location>
</feature>
<name>A0A4R9LZG8_9LEPT</name>
<evidence type="ECO:0000313" key="4">
    <source>
        <dbReference type="Proteomes" id="UP000298058"/>
    </source>
</evidence>
<dbReference type="InterPro" id="IPR006860">
    <property type="entry name" value="FecR"/>
</dbReference>
<sequence length="345" mass="38705">MVYRLVRRFPLKRVFKNHTMKPIFYTICLFLILFVNCKQKPETGTSVAATVVYQSIGEVEYILPDGSKHNFLVSDSLPDETRIKTGSNGKLDLILKTGALLRVLANSEIRLDTKFFSKQDASRNRFQVLKGKLFIQQPTALRKKESLEVITQTQVGGVRGTEFLTQVDGETSQILVSEGAVQTEHIPPVPGEPNAEPPTFNENSPVVTEGNKSEADAETINTSPLTDDEKLLLSDLSTSSAQILQSAKEQIQSIKDQFEKDKERIKIDVEKFKEDNRQILNEQKDKNRAEIETQKEANKQLLNDTKGSTSKTTKDISSGKDEQKSEIQNSSKSQMDAIKEGLKKQ</sequence>
<proteinExistence type="predicted"/>